<dbReference type="KEGG" id="bze:COCCADRAFT_99252"/>
<organism evidence="1 2">
    <name type="scientific">Cochliobolus carbonum (strain 26-R-13)</name>
    <name type="common">Maize leaf spot fungus</name>
    <name type="synonym">Bipolaris zeicola</name>
    <dbReference type="NCBI Taxonomy" id="930089"/>
    <lineage>
        <taxon>Eukaryota</taxon>
        <taxon>Fungi</taxon>
        <taxon>Dikarya</taxon>
        <taxon>Ascomycota</taxon>
        <taxon>Pezizomycotina</taxon>
        <taxon>Dothideomycetes</taxon>
        <taxon>Pleosporomycetidae</taxon>
        <taxon>Pleosporales</taxon>
        <taxon>Pleosporineae</taxon>
        <taxon>Pleosporaceae</taxon>
        <taxon>Bipolaris</taxon>
    </lineage>
</organism>
<protein>
    <submittedName>
        <fullName evidence="1">Uncharacterized protein</fullName>
    </submittedName>
</protein>
<dbReference type="OrthoDB" id="10582400at2759"/>
<dbReference type="GeneID" id="19154762"/>
<accession>W6YLI3</accession>
<keyword evidence="2" id="KW-1185">Reference proteome</keyword>
<evidence type="ECO:0000313" key="2">
    <source>
        <dbReference type="Proteomes" id="UP000053841"/>
    </source>
</evidence>
<evidence type="ECO:0000313" key="1">
    <source>
        <dbReference type="EMBL" id="EUC32196.1"/>
    </source>
</evidence>
<dbReference type="AlphaFoldDB" id="W6YLI3"/>
<sequence>MQLPEVRLLTLQFNLPLYAVASSAAFPSICLQRIEWGKGYQGSQKLYFIATKGTSPDLQLVECPMFPWWINSLRRHPLCTWSGSTWDYYHKSDDHFASPTGIQYILISHLAISRREKFPKASYSSRALCKSWLGLIRFTSVYCLVSCRRDPGKRLLPTTAPLSMPKLPRQTRLATTMLFPKERREYDPALLPPPARTW</sequence>
<dbReference type="HOGENOM" id="CLU_1377894_0_0_1"/>
<gene>
    <name evidence="1" type="ORF">COCCADRAFT_99252</name>
</gene>
<name>W6YLI3_COCC2</name>
<proteinExistence type="predicted"/>
<dbReference type="Proteomes" id="UP000053841">
    <property type="component" value="Unassembled WGS sequence"/>
</dbReference>
<reference evidence="1 2" key="1">
    <citation type="journal article" date="2013" name="PLoS Genet.">
        <title>Comparative genome structure, secondary metabolite, and effector coding capacity across Cochliobolus pathogens.</title>
        <authorList>
            <person name="Condon B.J."/>
            <person name="Leng Y."/>
            <person name="Wu D."/>
            <person name="Bushley K.E."/>
            <person name="Ohm R.A."/>
            <person name="Otillar R."/>
            <person name="Martin J."/>
            <person name="Schackwitz W."/>
            <person name="Grimwood J."/>
            <person name="MohdZainudin N."/>
            <person name="Xue C."/>
            <person name="Wang R."/>
            <person name="Manning V.A."/>
            <person name="Dhillon B."/>
            <person name="Tu Z.J."/>
            <person name="Steffenson B.J."/>
            <person name="Salamov A."/>
            <person name="Sun H."/>
            <person name="Lowry S."/>
            <person name="LaButti K."/>
            <person name="Han J."/>
            <person name="Copeland A."/>
            <person name="Lindquist E."/>
            <person name="Barry K."/>
            <person name="Schmutz J."/>
            <person name="Baker S.E."/>
            <person name="Ciuffetti L.M."/>
            <person name="Grigoriev I.V."/>
            <person name="Zhong S."/>
            <person name="Turgeon B.G."/>
        </authorList>
    </citation>
    <scope>NUCLEOTIDE SEQUENCE [LARGE SCALE GENOMIC DNA]</scope>
    <source>
        <strain evidence="1 2">26-R-13</strain>
    </source>
</reference>
<dbReference type="RefSeq" id="XP_007713478.1">
    <property type="nucleotide sequence ID" value="XM_007715288.1"/>
</dbReference>
<dbReference type="EMBL" id="KI964639">
    <property type="protein sequence ID" value="EUC32196.1"/>
    <property type="molecule type" value="Genomic_DNA"/>
</dbReference>